<evidence type="ECO:0000313" key="3">
    <source>
        <dbReference type="Proteomes" id="UP000265715"/>
    </source>
</evidence>
<protein>
    <submittedName>
        <fullName evidence="2">Uncharacterized protein</fullName>
    </submittedName>
</protein>
<reference evidence="2 3" key="1">
    <citation type="submission" date="2018-08" db="EMBL/GenBank/DDBJ databases">
        <title>Meiothermus terrae DSM 26712 genome sequencing project.</title>
        <authorList>
            <person name="Da Costa M.S."/>
            <person name="Albuquerque L."/>
            <person name="Raposo P."/>
            <person name="Froufe H.J.C."/>
            <person name="Barroso C.S."/>
            <person name="Egas C."/>
        </authorList>
    </citation>
    <scope>NUCLEOTIDE SEQUENCE [LARGE SCALE GENOMIC DNA]</scope>
    <source>
        <strain evidence="2 3">DSM 26712</strain>
    </source>
</reference>
<dbReference type="Gene3D" id="3.30.1380.10">
    <property type="match status" value="1"/>
</dbReference>
<dbReference type="AlphaFoldDB" id="A0A399F2R4"/>
<feature type="region of interest" description="Disordered" evidence="1">
    <location>
        <begin position="230"/>
        <end position="280"/>
    </location>
</feature>
<proteinExistence type="predicted"/>
<feature type="compositionally biased region" description="Polar residues" evidence="1">
    <location>
        <begin position="230"/>
        <end position="241"/>
    </location>
</feature>
<name>A0A399F2R4_9DEIN</name>
<comment type="caution">
    <text evidence="2">The sequence shown here is derived from an EMBL/GenBank/DDBJ whole genome shotgun (WGS) entry which is preliminary data.</text>
</comment>
<evidence type="ECO:0000313" key="2">
    <source>
        <dbReference type="EMBL" id="RIH90383.1"/>
    </source>
</evidence>
<sequence length="703" mass="74470">MDALGAILRVTGHVIQASGSRWPLALLAGVLLFGCRPAEPTPSDDEPASAAQVSVVGVNKSGFNAAAGTVKFVISGETLDTAPGSVLVLHNNTKVPDGALEVSSSEVTLPSITEEGLNEFTLIARDSKGLGITYETRFWAGSQSLLVQVVDQGNQPVSDAAVTIRLNDDQSVNAQATSTGGQATFDNLPDRTFILEAKASGNRFASLAAIIGDSPKLVLRGFDPPSAVDNNDFSQGTNGWNLDTDGDGKAPVEIAPHVEGSIGSLPAGAATPPRLERRPGFIAPAPWTRAATAPQADDMDLVLNTSGEGPQSISRTFTIKPGTKNVTVRYRFITSEVPGGYFGTKYNDYFGVSIRSQKGGGAALERNSMNGLGLAAFDAGGATAWREQDLPVDEEGDTIQVDLTVANVADDLLDSQVVVDIVEEKKLAIAKLQLNDINNQPLNYLSASAHTYFGGNTRIHGTITVEGAEDDSLTSLELEVLEGSAVVARANLAAGVRGALLTAFGDDEKVEVSNSQLLFELPSAQAAAVNQQNNGNLTLRARAKSQNGEEATEEFGAVQKLVRYTGANRYGGRDEGVGGDDWVKPSVRTVIEHFAGLTWGDFSNMNGGPFPPHQTHNDGNDADGWFNGYNARDAATAQTIIGHLNDATYGSRILTVYVTYQQANGNAFWEAIRNVTLNDGRQARDVIRPLGGHTTHFHWIVSE</sequence>
<dbReference type="EMBL" id="QXDL01000010">
    <property type="protein sequence ID" value="RIH90383.1"/>
    <property type="molecule type" value="Genomic_DNA"/>
</dbReference>
<dbReference type="InterPro" id="IPR009045">
    <property type="entry name" value="Zn_M74/Hedgehog-like"/>
</dbReference>
<dbReference type="SUPFAM" id="SSF55166">
    <property type="entry name" value="Hedgehog/DD-peptidase"/>
    <property type="match status" value="1"/>
</dbReference>
<gene>
    <name evidence="2" type="ORF">Mterra_00451</name>
</gene>
<organism evidence="2 3">
    <name type="scientific">Calidithermus terrae</name>
    <dbReference type="NCBI Taxonomy" id="1408545"/>
    <lineage>
        <taxon>Bacteria</taxon>
        <taxon>Thermotogati</taxon>
        <taxon>Deinococcota</taxon>
        <taxon>Deinococci</taxon>
        <taxon>Thermales</taxon>
        <taxon>Thermaceae</taxon>
        <taxon>Calidithermus</taxon>
    </lineage>
</organism>
<keyword evidence="3" id="KW-1185">Reference proteome</keyword>
<accession>A0A399F2R4</accession>
<dbReference type="Proteomes" id="UP000265715">
    <property type="component" value="Unassembled WGS sequence"/>
</dbReference>
<dbReference type="SUPFAM" id="SSF49478">
    <property type="entry name" value="Cna protein B-type domain"/>
    <property type="match status" value="1"/>
</dbReference>
<evidence type="ECO:0000256" key="1">
    <source>
        <dbReference type="SAM" id="MobiDB-lite"/>
    </source>
</evidence>